<proteinExistence type="predicted"/>
<keyword evidence="2" id="KW-1185">Reference proteome</keyword>
<comment type="caution">
    <text evidence="1">The sequence shown here is derived from an EMBL/GenBank/DDBJ whole genome shotgun (WGS) entry which is preliminary data.</text>
</comment>
<evidence type="ECO:0000313" key="2">
    <source>
        <dbReference type="Proteomes" id="UP001163046"/>
    </source>
</evidence>
<name>A0A9W9ZVW2_9CNID</name>
<reference evidence="1" key="1">
    <citation type="submission" date="2023-01" db="EMBL/GenBank/DDBJ databases">
        <title>Genome assembly of the deep-sea coral Lophelia pertusa.</title>
        <authorList>
            <person name="Herrera S."/>
            <person name="Cordes E."/>
        </authorList>
    </citation>
    <scope>NUCLEOTIDE SEQUENCE</scope>
    <source>
        <strain evidence="1">USNM1676648</strain>
        <tissue evidence="1">Polyp</tissue>
    </source>
</reference>
<protein>
    <submittedName>
        <fullName evidence="1">Uncharacterized protein</fullName>
    </submittedName>
</protein>
<dbReference type="Proteomes" id="UP001163046">
    <property type="component" value="Unassembled WGS sequence"/>
</dbReference>
<dbReference type="EMBL" id="MU825874">
    <property type="protein sequence ID" value="KAJ7386949.1"/>
    <property type="molecule type" value="Genomic_DNA"/>
</dbReference>
<organism evidence="1 2">
    <name type="scientific">Desmophyllum pertusum</name>
    <dbReference type="NCBI Taxonomy" id="174260"/>
    <lineage>
        <taxon>Eukaryota</taxon>
        <taxon>Metazoa</taxon>
        <taxon>Cnidaria</taxon>
        <taxon>Anthozoa</taxon>
        <taxon>Hexacorallia</taxon>
        <taxon>Scleractinia</taxon>
        <taxon>Caryophylliina</taxon>
        <taxon>Caryophylliidae</taxon>
        <taxon>Desmophyllum</taxon>
    </lineage>
</organism>
<gene>
    <name evidence="1" type="ORF">OS493_003907</name>
</gene>
<sequence>MSENTGGPSLPNSGFVKETVLKMDAGRVKGDKEMMMDVSRVRGDKIMKMDAGRVEGDKKMTMDASRVEGGSGKVSFSNISRIKHHCLQIMKDNGVVAESGGKVA</sequence>
<accession>A0A9W9ZVW2</accession>
<dbReference type="AlphaFoldDB" id="A0A9W9ZVW2"/>
<evidence type="ECO:0000313" key="1">
    <source>
        <dbReference type="EMBL" id="KAJ7386949.1"/>
    </source>
</evidence>